<dbReference type="EMBL" id="CP071504">
    <property type="protein sequence ID" value="QSX29433.1"/>
    <property type="molecule type" value="Genomic_DNA"/>
</dbReference>
<dbReference type="AlphaFoldDB" id="A0A975AKP9"/>
<proteinExistence type="predicted"/>
<name>A0A975AKP9_9GAMM</name>
<accession>A0A975AKP9</accession>
<gene>
    <name evidence="4" type="ORF">JYB88_14660</name>
</gene>
<dbReference type="PROSITE" id="PS51257">
    <property type="entry name" value="PROKAR_LIPOPROTEIN"/>
    <property type="match status" value="1"/>
</dbReference>
<dbReference type="Proteomes" id="UP000663281">
    <property type="component" value="Chromosome"/>
</dbReference>
<dbReference type="Gene3D" id="2.60.40.3870">
    <property type="entry name" value="Uncharacterised protein PF16024, DUF4785"/>
    <property type="match status" value="1"/>
</dbReference>
<evidence type="ECO:0000256" key="1">
    <source>
        <dbReference type="SAM" id="SignalP"/>
    </source>
</evidence>
<sequence length="422" mass="45399">MHTMTKLATALALLGLVSACQQEQAPQEEQNQTVSKDLQLAPPAQGDLTAEVIAEPSLPGLNASRDKVSFVQPLGQVYVPQHPVMTQQSQSDEYWMNVTGAQLNQGLDLPISQAGAMIRVAARADTSSGALMQAEPVAPKDIELTAPKEKQANRQLIRSLADADALTSAGLDDNSAALQMSALAQPGNYLLRVSKVLVPSANYLVNVKEKNSPYQLTAQAPVMLAQGENQMRLGLSLSGSDSFEVLGATLRDSRGQVTSLSLNHQDDGWQLAMPEMEVSSNAGLSEILVDVTAKVGTTAVRRTVKTVFKPYVASARLTDTVLSLWQDDIPQQLSFNLELKSEGRFTLGAVFTGTNGKGEEIAIFSTQVAAWVTPDNPLLVLPLSPNLIKASGLQAPFHLRELELRDQGQMARLSFQQQALSF</sequence>
<dbReference type="RefSeq" id="WP_207324591.1">
    <property type="nucleotide sequence ID" value="NZ_CP071504.1"/>
</dbReference>
<keyword evidence="5" id="KW-1185">Reference proteome</keyword>
<protein>
    <submittedName>
        <fullName evidence="4">DUF4785 family protein</fullName>
    </submittedName>
</protein>
<feature type="domain" description="DUF4785" evidence="2">
    <location>
        <begin position="63"/>
        <end position="209"/>
    </location>
</feature>
<dbReference type="Pfam" id="PF20943">
    <property type="entry name" value="DUF4785_3rd"/>
    <property type="match status" value="1"/>
</dbReference>
<dbReference type="InterPro" id="IPR031979">
    <property type="entry name" value="DUF4785_N"/>
</dbReference>
<evidence type="ECO:0000259" key="3">
    <source>
        <dbReference type="Pfam" id="PF20943"/>
    </source>
</evidence>
<evidence type="ECO:0000313" key="5">
    <source>
        <dbReference type="Proteomes" id="UP000663281"/>
    </source>
</evidence>
<keyword evidence="1" id="KW-0732">Signal</keyword>
<feature type="domain" description="DUF4785" evidence="3">
    <location>
        <begin position="329"/>
        <end position="420"/>
    </location>
</feature>
<feature type="chain" id="PRO_5037861716" evidence="1">
    <location>
        <begin position="26"/>
        <end position="422"/>
    </location>
</feature>
<reference evidence="4 5" key="1">
    <citation type="submission" date="2021-03" db="EMBL/GenBank/DDBJ databases">
        <title>Novel species identification of genus Shewanella.</title>
        <authorList>
            <person name="Liu G."/>
            <person name="Zhang Q."/>
        </authorList>
    </citation>
    <scope>NUCLEOTIDE SEQUENCE [LARGE SCALE GENOMIC DNA]</scope>
    <source>
        <strain evidence="4 5">FJAT-53726</strain>
    </source>
</reference>
<dbReference type="KEGG" id="scyp:JYB88_14660"/>
<feature type="signal peptide" evidence="1">
    <location>
        <begin position="1"/>
        <end position="25"/>
    </location>
</feature>
<evidence type="ECO:0000313" key="4">
    <source>
        <dbReference type="EMBL" id="QSX29433.1"/>
    </source>
</evidence>
<organism evidence="4 5">
    <name type="scientific">Shewanella cyperi</name>
    <dbReference type="NCBI Taxonomy" id="2814292"/>
    <lineage>
        <taxon>Bacteria</taxon>
        <taxon>Pseudomonadati</taxon>
        <taxon>Pseudomonadota</taxon>
        <taxon>Gammaproteobacteria</taxon>
        <taxon>Alteromonadales</taxon>
        <taxon>Shewanellaceae</taxon>
        <taxon>Shewanella</taxon>
    </lineage>
</organism>
<dbReference type="InterPro" id="IPR048295">
    <property type="entry name" value="DUF4785_C"/>
</dbReference>
<dbReference type="Gene3D" id="2.60.120.1370">
    <property type="match status" value="1"/>
</dbReference>
<dbReference type="Pfam" id="PF16024">
    <property type="entry name" value="DUF4785_1st"/>
    <property type="match status" value="1"/>
</dbReference>
<evidence type="ECO:0000259" key="2">
    <source>
        <dbReference type="Pfam" id="PF16024"/>
    </source>
</evidence>